<dbReference type="Pfam" id="PF10384">
    <property type="entry name" value="Scm3"/>
    <property type="match status" value="1"/>
</dbReference>
<dbReference type="PANTHER" id="PTHR15992">
    <property type="entry name" value="HOLLIDAY JUNCTION RECOGNITION PROTEIN"/>
    <property type="match status" value="1"/>
</dbReference>
<feature type="compositionally biased region" description="Polar residues" evidence="1">
    <location>
        <begin position="649"/>
        <end position="660"/>
    </location>
</feature>
<gene>
    <name evidence="2" type="ORF">B0J13DRAFT_655189</name>
</gene>
<accession>A0A9P9F7W0</accession>
<feature type="compositionally biased region" description="Polar residues" evidence="1">
    <location>
        <begin position="11"/>
        <end position="24"/>
    </location>
</feature>
<dbReference type="InterPro" id="IPR009072">
    <property type="entry name" value="Histone-fold"/>
</dbReference>
<dbReference type="InterPro" id="IPR018465">
    <property type="entry name" value="Scm3/HJURP"/>
</dbReference>
<comment type="caution">
    <text evidence="2">The sequence shown here is derived from an EMBL/GenBank/DDBJ whole genome shotgun (WGS) entry which is preliminary data.</text>
</comment>
<dbReference type="Gene3D" id="1.10.20.10">
    <property type="entry name" value="Histone, subunit A"/>
    <property type="match status" value="1"/>
</dbReference>
<reference evidence="2" key="1">
    <citation type="journal article" date="2021" name="Nat. Commun.">
        <title>Genetic determinants of endophytism in the Arabidopsis root mycobiome.</title>
        <authorList>
            <person name="Mesny F."/>
            <person name="Miyauchi S."/>
            <person name="Thiergart T."/>
            <person name="Pickel B."/>
            <person name="Atanasova L."/>
            <person name="Karlsson M."/>
            <person name="Huettel B."/>
            <person name="Barry K.W."/>
            <person name="Haridas S."/>
            <person name="Chen C."/>
            <person name="Bauer D."/>
            <person name="Andreopoulos W."/>
            <person name="Pangilinan J."/>
            <person name="LaButti K."/>
            <person name="Riley R."/>
            <person name="Lipzen A."/>
            <person name="Clum A."/>
            <person name="Drula E."/>
            <person name="Henrissat B."/>
            <person name="Kohler A."/>
            <person name="Grigoriev I.V."/>
            <person name="Martin F.M."/>
            <person name="Hacquard S."/>
        </authorList>
    </citation>
    <scope>NUCLEOTIDE SEQUENCE</scope>
    <source>
        <strain evidence="2">MPI-CAGE-AT-0021</strain>
    </source>
</reference>
<dbReference type="SMART" id="SM00384">
    <property type="entry name" value="AT_hook"/>
    <property type="match status" value="3"/>
</dbReference>
<feature type="region of interest" description="Disordered" evidence="1">
    <location>
        <begin position="98"/>
        <end position="117"/>
    </location>
</feature>
<feature type="compositionally biased region" description="Polar residues" evidence="1">
    <location>
        <begin position="560"/>
        <end position="571"/>
    </location>
</feature>
<protein>
    <submittedName>
        <fullName evidence="2">Uncharacterized protein</fullName>
    </submittedName>
</protein>
<feature type="compositionally biased region" description="Polar residues" evidence="1">
    <location>
        <begin position="300"/>
        <end position="318"/>
    </location>
</feature>
<dbReference type="PANTHER" id="PTHR15992:SF5">
    <property type="entry name" value="HOLLIDAY JUNCTION RECOGNITION PROTEIN"/>
    <property type="match status" value="1"/>
</dbReference>
<feature type="compositionally biased region" description="Low complexity" evidence="1">
    <location>
        <begin position="409"/>
        <end position="432"/>
    </location>
</feature>
<evidence type="ECO:0000313" key="3">
    <source>
        <dbReference type="Proteomes" id="UP000717696"/>
    </source>
</evidence>
<dbReference type="Proteomes" id="UP000717696">
    <property type="component" value="Unassembled WGS sequence"/>
</dbReference>
<feature type="region of interest" description="Disordered" evidence="1">
    <location>
        <begin position="756"/>
        <end position="844"/>
    </location>
</feature>
<feature type="compositionally biased region" description="Basic and acidic residues" evidence="1">
    <location>
        <begin position="472"/>
        <end position="487"/>
    </location>
</feature>
<dbReference type="EMBL" id="JAGMUU010000004">
    <property type="protein sequence ID" value="KAH7155526.1"/>
    <property type="molecule type" value="Genomic_DNA"/>
</dbReference>
<feature type="compositionally biased region" description="Basic residues" evidence="1">
    <location>
        <begin position="1"/>
        <end position="10"/>
    </location>
</feature>
<dbReference type="OrthoDB" id="2420608at2759"/>
<dbReference type="InterPro" id="IPR017956">
    <property type="entry name" value="AT_hook_DNA-bd_motif"/>
</dbReference>
<dbReference type="AlphaFoldDB" id="A0A9P9F7W0"/>
<keyword evidence="3" id="KW-1185">Reference proteome</keyword>
<feature type="compositionally biased region" description="Polar residues" evidence="1">
    <location>
        <begin position="756"/>
        <end position="766"/>
    </location>
</feature>
<organism evidence="2 3">
    <name type="scientific">Dactylonectria estremocensis</name>
    <dbReference type="NCBI Taxonomy" id="1079267"/>
    <lineage>
        <taxon>Eukaryota</taxon>
        <taxon>Fungi</taxon>
        <taxon>Dikarya</taxon>
        <taxon>Ascomycota</taxon>
        <taxon>Pezizomycotina</taxon>
        <taxon>Sordariomycetes</taxon>
        <taxon>Hypocreomycetidae</taxon>
        <taxon>Hypocreales</taxon>
        <taxon>Nectriaceae</taxon>
        <taxon>Dactylonectria</taxon>
    </lineage>
</organism>
<dbReference type="GO" id="GO:0003677">
    <property type="term" value="F:DNA binding"/>
    <property type="evidence" value="ECO:0007669"/>
    <property type="project" value="InterPro"/>
</dbReference>
<dbReference type="GO" id="GO:0046982">
    <property type="term" value="F:protein heterodimerization activity"/>
    <property type="evidence" value="ECO:0007669"/>
    <property type="project" value="InterPro"/>
</dbReference>
<dbReference type="GO" id="GO:0042393">
    <property type="term" value="F:histone binding"/>
    <property type="evidence" value="ECO:0007669"/>
    <property type="project" value="InterPro"/>
</dbReference>
<feature type="compositionally biased region" description="Basic and acidic residues" evidence="1">
    <location>
        <begin position="251"/>
        <end position="264"/>
    </location>
</feature>
<sequence>MEPPVKRRRQGASTFRSSLGSNNETEIDELAEPSLPPSPDQGYQLAVKRAQANQRLNATMAHIIEKYSQNFDGIGDEIDMETGEIVVNNGHLRGMRHEGDLGGGDYEDGGEGDDDDEGLLLEDLIEDSSDGEQVDDREVQDSDEVDNEGDDPKSSYEAEGGGAIGAQLGALASLLPNGYGGGIFIGFLPGLGAPPQGLEASKLTSGIPPINQNPHPMMMGPWGMPGLLPQQTWGQLGVANQQLPLPTPHVSTEKTPKPKGERYKFPTQFGDTSIWAPHSRQQDDNTPAPKRRAGRPAKLQDQTTPVQRSATASQSSSWEDTDATGSGRDEQEASRRSGRVRKQVEYMGRVSWQEASKELELNSSPSSQPSGSDKNASQEGIITPKSSQQVQDATKPKDTAETELRRVIPDSQDSATPPASSAPQPSQPQQTPKEGQKDLWATIFSGSGVDPALNLSDDEAPLPVLDYTPAEPHAETQTHELDLEHVGLESLATPGVSKERGAIRATNGPSFNPNSEPKRKTRPPGKDSASPATSSGSKRPIGRPKKESESPAVILGSEQPVGQLQEDSTPGVSIEPKRASRRLRNKPEAQAQAPAPAPATNPKRKVGRPRKVAEPPAAIPPREIENLQISSQGLAEAVPLPDQAATVEGAQNQGSDPRQMLTSPVLEAVTELHMSTLGDLEETHGASHSWPATKAIPAISAAEDTLPLLADDTMPLLADESLPVEDPLPVTIEDAPPPQTKNITPQLVDEKISQLAANKQPRQASTPKRKMAPFHEVSQNTPQKPSQTPSRSSKPSTPRFTAIRTTRAPSSRRSILSLVSADSDSDNDELGRDHPRRPDLSVTRSSVASKIKAWRSSALTTEAARTPVKKRHGEPVSPGSVIKTPGGTVRTCGIGGYQCGRDFCFTCL</sequence>
<feature type="compositionally biased region" description="Polar residues" evidence="1">
    <location>
        <begin position="803"/>
        <end position="814"/>
    </location>
</feature>
<evidence type="ECO:0000313" key="2">
    <source>
        <dbReference type="EMBL" id="KAH7155526.1"/>
    </source>
</evidence>
<feature type="region of interest" description="Disordered" evidence="1">
    <location>
        <begin position="1"/>
        <end position="42"/>
    </location>
</feature>
<feature type="region of interest" description="Disordered" evidence="1">
    <location>
        <begin position="242"/>
        <end position="660"/>
    </location>
</feature>
<feature type="region of interest" description="Disordered" evidence="1">
    <location>
        <begin position="125"/>
        <end position="160"/>
    </location>
</feature>
<proteinExistence type="predicted"/>
<feature type="compositionally biased region" description="Basic and acidic residues" evidence="1">
    <location>
        <begin position="394"/>
        <end position="408"/>
    </location>
</feature>
<name>A0A9P9F7W0_9HYPO</name>
<feature type="compositionally biased region" description="Basic and acidic residues" evidence="1">
    <location>
        <begin position="829"/>
        <end position="839"/>
    </location>
</feature>
<dbReference type="GO" id="GO:0005634">
    <property type="term" value="C:nucleus"/>
    <property type="evidence" value="ECO:0007669"/>
    <property type="project" value="InterPro"/>
</dbReference>
<feature type="compositionally biased region" description="Acidic residues" evidence="1">
    <location>
        <begin position="105"/>
        <end position="117"/>
    </location>
</feature>
<evidence type="ECO:0000256" key="1">
    <source>
        <dbReference type="SAM" id="MobiDB-lite"/>
    </source>
</evidence>
<feature type="region of interest" description="Disordered" evidence="1">
    <location>
        <begin position="862"/>
        <end position="882"/>
    </location>
</feature>
<feature type="compositionally biased region" description="Polar residues" evidence="1">
    <location>
        <begin position="373"/>
        <end position="392"/>
    </location>
</feature>
<feature type="compositionally biased region" description="Low complexity" evidence="1">
    <location>
        <begin position="782"/>
        <end position="799"/>
    </location>
</feature>
<feature type="compositionally biased region" description="Low complexity" evidence="1">
    <location>
        <begin position="363"/>
        <end position="372"/>
    </location>
</feature>